<dbReference type="GO" id="GO:0031080">
    <property type="term" value="C:nuclear pore outer ring"/>
    <property type="evidence" value="ECO:0007669"/>
    <property type="project" value="TreeGrafter"/>
</dbReference>
<evidence type="ECO:0000256" key="5">
    <source>
        <dbReference type="ARBA" id="ARBA00022927"/>
    </source>
</evidence>
<dbReference type="Pfam" id="PF08801">
    <property type="entry name" value="Nucleoporin_N"/>
    <property type="match status" value="1"/>
</dbReference>
<evidence type="ECO:0000256" key="3">
    <source>
        <dbReference type="ARBA" id="ARBA00022448"/>
    </source>
</evidence>
<dbReference type="EMBL" id="ML977576">
    <property type="protein sequence ID" value="KAF2002680.1"/>
    <property type="molecule type" value="Genomic_DNA"/>
</dbReference>
<dbReference type="Gene3D" id="1.20.58.1380">
    <property type="match status" value="1"/>
</dbReference>
<dbReference type="PANTHER" id="PTHR13405:SF11">
    <property type="entry name" value="NUCLEAR PORE COMPLEX PROTEIN NUP133"/>
    <property type="match status" value="1"/>
</dbReference>
<evidence type="ECO:0000313" key="11">
    <source>
        <dbReference type="EMBL" id="KAF2002680.1"/>
    </source>
</evidence>
<sequence>MFSPEAASQSARSSLRNPRRRQRKDSDSLQHQTRRKRSKLSDDTFVATADALANGNGNGSVLMNGYAGQSDVDGSLVLVDMPYRDKKQSAKRAVKEDLAVYLTRNENYSVKKLPNFPGILSNTTTPFRAFALPSAGLALALTSEHALAWDYTSPSGPSRIITLPLPFGLRSSDPLPLGAIVRNGPTNDFGILAIAPSSGKVTFWDNVDSAQARSHLPQRHQGVNDIIKMYSGEVITGVVDIEHAGYILVFSTGRLAQLTLRDGQGRPSISVSNLQAPTASNGSFFSFRGLLGGAIRKPIAAIQARPSESKGQMEVITATDNGVFHIWDLSWSGQHIFKQEINVHDEVVSAISQNVPAESRGSVDARILDFAIMESDYPQGTLNALVLVALHGFSEVEYSLLEVDLEGSLGSVSRNIPIRNFTQTQVSQEPSGSLHLPSPGHTAFVQLPGAIVVASLAKPEDGPNAQLLSDSGGAPSLPFQDTIYFLEDKDVKIVGNALENTTKKDRQASALFVLQGYGAIQVSAVPPSDDEGDEGRHRVTALSKLEQATLFSEVAGNILDFSVSSRFVFADQDIEEAAAIVSSRILSSSYEQLAQVTSKMEDHMTIQGSYLRNLNKHLRKEYRPLSFLGRWNLLTCAEKLASALAIWNQYEKTVSDQKKHPESYPDALLLPALIRMVTEKTKHLIRTEIGENDPLRQYFTRDVSSLDILIPMAWSHLRMFYLNDKQKSRPILMQKINEADDIMLLGLRTAFDFRIKNIAEFGIDPTSIRDGVLLPNRGYYEQVENMWTSTYNIVSSIRGLVDASRHLAEESFEQGIGEDLAKKIATDNPGLVKVCCQTHIERYQRLLEQPDEKRQQSGFSLRADYLKQVRSSQIFKLVDIGMATEGMELAETYDDMETLAHLVHEEHRFMAENREAAISKMDIATSQVKLNQIKERIQGYFDRYGDAWATAYYSRYITERQSGHLLSKEHFGRPAFTKFWRSDASLGRLGWINEVIGEKNYEAAGRTLLEVATKQEQNSWCSKTQLSIAKLALLCGTQSQTATTPALEVEQEPAHTTPLTATVRHLEYANVQQQVYERFAPFITTALDDNAAVELLMAEFGQGRLADRPAHQQLLKQAFENLVHNRVMEPALLVDLLTLVNYVDTDGDDQDSPIKSNECAFALKALALSWDTMDKTLRESTLRTAWKRICIKDNWAEINDTNDVTDAQLTEFLAETCFGWTFKSLLHLTGMSFSPYGLNSIRLTGLSELQAVYHVVFPPNLGELLGAGCKNSELCTRFGSEDLRRPIIADNLTDDEVFRKYITKHRLDAWIHAAVDAAKLRHEQDKEELEEDEEDDMIMDYDDGSVSVEEVEVPQTADVNLEEELEESSVADQEEENGADDDVIMLDD</sequence>
<dbReference type="GO" id="GO:0016973">
    <property type="term" value="P:poly(A)+ mRNA export from nucleus"/>
    <property type="evidence" value="ECO:0007669"/>
    <property type="project" value="TreeGrafter"/>
</dbReference>
<evidence type="ECO:0000256" key="2">
    <source>
        <dbReference type="ARBA" id="ARBA00005569"/>
    </source>
</evidence>
<keyword evidence="12" id="KW-1185">Reference proteome</keyword>
<dbReference type="GO" id="GO:0000972">
    <property type="term" value="P:transcription-dependent tethering of RNA polymerase II gene DNA at nuclear periphery"/>
    <property type="evidence" value="ECO:0007669"/>
    <property type="project" value="TreeGrafter"/>
</dbReference>
<dbReference type="InterPro" id="IPR007187">
    <property type="entry name" value="Nucleoporin_Nup133/Nup155_C"/>
</dbReference>
<evidence type="ECO:0000313" key="12">
    <source>
        <dbReference type="Proteomes" id="UP000799779"/>
    </source>
</evidence>
<organism evidence="11 12">
    <name type="scientific">Amniculicola lignicola CBS 123094</name>
    <dbReference type="NCBI Taxonomy" id="1392246"/>
    <lineage>
        <taxon>Eukaryota</taxon>
        <taxon>Fungi</taxon>
        <taxon>Dikarya</taxon>
        <taxon>Ascomycota</taxon>
        <taxon>Pezizomycotina</taxon>
        <taxon>Dothideomycetes</taxon>
        <taxon>Pleosporomycetidae</taxon>
        <taxon>Pleosporales</taxon>
        <taxon>Amniculicolaceae</taxon>
        <taxon>Amniculicola</taxon>
    </lineage>
</organism>
<dbReference type="OrthoDB" id="103454at2759"/>
<keyword evidence="6" id="KW-0811">Translocation</keyword>
<comment type="subcellular location">
    <subcellularLocation>
        <location evidence="1">Nucleus envelope</location>
    </subcellularLocation>
</comment>
<evidence type="ECO:0000256" key="8">
    <source>
        <dbReference type="SAM" id="MobiDB-lite"/>
    </source>
</evidence>
<dbReference type="GO" id="GO:0006606">
    <property type="term" value="P:protein import into nucleus"/>
    <property type="evidence" value="ECO:0007669"/>
    <property type="project" value="TreeGrafter"/>
</dbReference>
<dbReference type="GO" id="GO:0017056">
    <property type="term" value="F:structural constituent of nuclear pore"/>
    <property type="evidence" value="ECO:0007669"/>
    <property type="project" value="InterPro"/>
</dbReference>
<evidence type="ECO:0000259" key="10">
    <source>
        <dbReference type="Pfam" id="PF08801"/>
    </source>
</evidence>
<dbReference type="InterPro" id="IPR015943">
    <property type="entry name" value="WD40/YVTN_repeat-like_dom_sf"/>
</dbReference>
<dbReference type="Proteomes" id="UP000799779">
    <property type="component" value="Unassembled WGS sequence"/>
</dbReference>
<keyword evidence="3" id="KW-0813">Transport</keyword>
<feature type="domain" description="Nucleoporin Nup133/Nup155-like C-terminal" evidence="9">
    <location>
        <begin position="633"/>
        <end position="1311"/>
    </location>
</feature>
<reference evidence="11" key="1">
    <citation type="journal article" date="2020" name="Stud. Mycol.">
        <title>101 Dothideomycetes genomes: a test case for predicting lifestyles and emergence of pathogens.</title>
        <authorList>
            <person name="Haridas S."/>
            <person name="Albert R."/>
            <person name="Binder M."/>
            <person name="Bloem J."/>
            <person name="Labutti K."/>
            <person name="Salamov A."/>
            <person name="Andreopoulos B."/>
            <person name="Baker S."/>
            <person name="Barry K."/>
            <person name="Bills G."/>
            <person name="Bluhm B."/>
            <person name="Cannon C."/>
            <person name="Castanera R."/>
            <person name="Culley D."/>
            <person name="Daum C."/>
            <person name="Ezra D."/>
            <person name="Gonzalez J."/>
            <person name="Henrissat B."/>
            <person name="Kuo A."/>
            <person name="Liang C."/>
            <person name="Lipzen A."/>
            <person name="Lutzoni F."/>
            <person name="Magnuson J."/>
            <person name="Mondo S."/>
            <person name="Nolan M."/>
            <person name="Ohm R."/>
            <person name="Pangilinan J."/>
            <person name="Park H.-J."/>
            <person name="Ramirez L."/>
            <person name="Alfaro M."/>
            <person name="Sun H."/>
            <person name="Tritt A."/>
            <person name="Yoshinaga Y."/>
            <person name="Zwiers L.-H."/>
            <person name="Turgeon B."/>
            <person name="Goodwin S."/>
            <person name="Spatafora J."/>
            <person name="Crous P."/>
            <person name="Grigoriev I."/>
        </authorList>
    </citation>
    <scope>NUCLEOTIDE SEQUENCE</scope>
    <source>
        <strain evidence="11">CBS 123094</strain>
    </source>
</reference>
<evidence type="ECO:0000256" key="4">
    <source>
        <dbReference type="ARBA" id="ARBA00022816"/>
    </source>
</evidence>
<name>A0A6A5WL51_9PLEO</name>
<keyword evidence="5" id="KW-0653">Protein transport</keyword>
<dbReference type="PANTHER" id="PTHR13405">
    <property type="entry name" value="NUCLEAR PORE COMPLEX PROTEIN NUP133"/>
    <property type="match status" value="1"/>
</dbReference>
<proteinExistence type="inferred from homology"/>
<dbReference type="Gene3D" id="2.130.10.10">
    <property type="entry name" value="YVTN repeat-like/Quinoprotein amine dehydrogenase"/>
    <property type="match status" value="1"/>
</dbReference>
<dbReference type="InterPro" id="IPR014908">
    <property type="entry name" value="Nucleoporin_Nup133/Nup155_N"/>
</dbReference>
<gene>
    <name evidence="11" type="ORF">P154DRAFT_134570</name>
</gene>
<accession>A0A6A5WL51</accession>
<comment type="similarity">
    <text evidence="2">Belongs to the nucleoporin Nup133 family.</text>
</comment>
<dbReference type="InterPro" id="IPR037624">
    <property type="entry name" value="Nup133-like"/>
</dbReference>
<feature type="region of interest" description="Disordered" evidence="8">
    <location>
        <begin position="1"/>
        <end position="41"/>
    </location>
</feature>
<dbReference type="SUPFAM" id="SSF117289">
    <property type="entry name" value="Nucleoporin domain"/>
    <property type="match status" value="1"/>
</dbReference>
<keyword evidence="4" id="KW-0509">mRNA transport</keyword>
<evidence type="ECO:0000259" key="9">
    <source>
        <dbReference type="Pfam" id="PF03177"/>
    </source>
</evidence>
<feature type="compositionally biased region" description="Acidic residues" evidence="8">
    <location>
        <begin position="1360"/>
        <end position="1388"/>
    </location>
</feature>
<protein>
    <submittedName>
        <fullName evidence="11">Uncharacterized protein</fullName>
    </submittedName>
</protein>
<evidence type="ECO:0000256" key="1">
    <source>
        <dbReference type="ARBA" id="ARBA00004259"/>
    </source>
</evidence>
<keyword evidence="7" id="KW-0539">Nucleus</keyword>
<feature type="domain" description="Nucleoporin Nup133/Nup155-like N-terminal" evidence="10">
    <location>
        <begin position="103"/>
        <end position="520"/>
    </location>
</feature>
<evidence type="ECO:0000256" key="6">
    <source>
        <dbReference type="ARBA" id="ARBA00023010"/>
    </source>
</evidence>
<dbReference type="Pfam" id="PF03177">
    <property type="entry name" value="Nucleoporin_C"/>
    <property type="match status" value="1"/>
</dbReference>
<feature type="region of interest" description="Disordered" evidence="8">
    <location>
        <begin position="1357"/>
        <end position="1388"/>
    </location>
</feature>
<evidence type="ECO:0000256" key="7">
    <source>
        <dbReference type="ARBA" id="ARBA00023242"/>
    </source>
</evidence>